<dbReference type="GO" id="GO:0004360">
    <property type="term" value="F:glutamine-fructose-6-phosphate transaminase (isomerizing) activity"/>
    <property type="evidence" value="ECO:0007669"/>
    <property type="project" value="UniProtKB-EC"/>
</dbReference>
<dbReference type="SUPFAM" id="SSF53697">
    <property type="entry name" value="SIS domain"/>
    <property type="match status" value="1"/>
</dbReference>
<feature type="compositionally biased region" description="Basic and acidic residues" evidence="8">
    <location>
        <begin position="1365"/>
        <end position="1376"/>
    </location>
</feature>
<evidence type="ECO:0000256" key="8">
    <source>
        <dbReference type="SAM" id="MobiDB-lite"/>
    </source>
</evidence>
<evidence type="ECO:0000256" key="2">
    <source>
        <dbReference type="ARBA" id="ARBA00004775"/>
    </source>
</evidence>
<dbReference type="FunFam" id="3.40.50.10490:FF:000001">
    <property type="entry name" value="Glutamine--fructose-6-phosphate aminotransferase [isomerizing]"/>
    <property type="match status" value="1"/>
</dbReference>
<dbReference type="PROSITE" id="PS00194">
    <property type="entry name" value="THIOREDOXIN_1"/>
    <property type="match status" value="1"/>
</dbReference>
<evidence type="ECO:0000259" key="10">
    <source>
        <dbReference type="PROSITE" id="PS51352"/>
    </source>
</evidence>
<dbReference type="InterPro" id="IPR001347">
    <property type="entry name" value="SIS_dom"/>
</dbReference>
<feature type="compositionally biased region" description="Basic and acidic residues" evidence="8">
    <location>
        <begin position="1508"/>
        <end position="1526"/>
    </location>
</feature>
<evidence type="ECO:0000259" key="11">
    <source>
        <dbReference type="PROSITE" id="PS51464"/>
    </source>
</evidence>
<dbReference type="Pfam" id="PF12936">
    <property type="entry name" value="Kri1_C"/>
    <property type="match status" value="1"/>
</dbReference>
<dbReference type="InterPro" id="IPR013766">
    <property type="entry name" value="Thioredoxin_domain"/>
</dbReference>
<dbReference type="InterPro" id="IPR017937">
    <property type="entry name" value="Thioredoxin_CS"/>
</dbReference>
<keyword evidence="4" id="KW-0032">Aminotransferase</keyword>
<feature type="region of interest" description="Disordered" evidence="8">
    <location>
        <begin position="1150"/>
        <end position="1186"/>
    </location>
</feature>
<dbReference type="SUPFAM" id="SSF56235">
    <property type="entry name" value="N-terminal nucleophile aminohydrolases (Ntn hydrolases)"/>
    <property type="match status" value="1"/>
</dbReference>
<dbReference type="InterPro" id="IPR036249">
    <property type="entry name" value="Thioredoxin-like_sf"/>
</dbReference>
<dbReference type="PROSITE" id="PS51464">
    <property type="entry name" value="SIS"/>
    <property type="match status" value="2"/>
</dbReference>
<proteinExistence type="predicted"/>
<feature type="domain" description="Glutamine amidotransferase type-2" evidence="9">
    <location>
        <begin position="208"/>
        <end position="485"/>
    </location>
</feature>
<keyword evidence="13" id="KW-1185">Reference proteome</keyword>
<feature type="compositionally biased region" description="Acidic residues" evidence="8">
    <location>
        <begin position="1078"/>
        <end position="1087"/>
    </location>
</feature>
<feature type="region of interest" description="Disordered" evidence="8">
    <location>
        <begin position="1123"/>
        <end position="1142"/>
    </location>
</feature>
<comment type="catalytic activity">
    <reaction evidence="1">
        <text>D-fructose 6-phosphate + L-glutamine = D-glucosamine 6-phosphate + L-glutamate</text>
        <dbReference type="Rhea" id="RHEA:13237"/>
        <dbReference type="ChEBI" id="CHEBI:29985"/>
        <dbReference type="ChEBI" id="CHEBI:58359"/>
        <dbReference type="ChEBI" id="CHEBI:58725"/>
        <dbReference type="ChEBI" id="CHEBI:61527"/>
        <dbReference type="EC" id="2.6.1.16"/>
    </reaction>
</comment>
<dbReference type="EMBL" id="RDQH01000338">
    <property type="protein sequence ID" value="RXH82586.1"/>
    <property type="molecule type" value="Genomic_DNA"/>
</dbReference>
<dbReference type="InterPro" id="IPR035466">
    <property type="entry name" value="GlmS/AgaS_SIS"/>
</dbReference>
<dbReference type="PANTHER" id="PTHR10937">
    <property type="entry name" value="GLUCOSAMINE--FRUCTOSE-6-PHOSPHATE AMINOTRANSFERASE, ISOMERIZING"/>
    <property type="match status" value="1"/>
</dbReference>
<dbReference type="InterPro" id="IPR017932">
    <property type="entry name" value="GATase_2_dom"/>
</dbReference>
<dbReference type="Pfam" id="PF05178">
    <property type="entry name" value="Kri1"/>
    <property type="match status" value="1"/>
</dbReference>
<dbReference type="STRING" id="3750.A0A498IGT9"/>
<feature type="compositionally biased region" description="Basic and acidic residues" evidence="8">
    <location>
        <begin position="1150"/>
        <end position="1159"/>
    </location>
</feature>
<feature type="region of interest" description="Disordered" evidence="8">
    <location>
        <begin position="1263"/>
        <end position="1376"/>
    </location>
</feature>
<feature type="region of interest" description="Disordered" evidence="8">
    <location>
        <begin position="931"/>
        <end position="950"/>
    </location>
</feature>
<feature type="domain" description="SIS" evidence="11">
    <location>
        <begin position="738"/>
        <end position="881"/>
    </location>
</feature>
<dbReference type="InterPro" id="IPR018034">
    <property type="entry name" value="Kri1"/>
</dbReference>
<feature type="compositionally biased region" description="Acidic residues" evidence="8">
    <location>
        <begin position="1322"/>
        <end position="1364"/>
    </location>
</feature>
<dbReference type="FunFam" id="3.60.20.10:FF:000052">
    <property type="entry name" value="Glutamine--fructose-6-phosphate aminotransferase [isomerizing] 2"/>
    <property type="match status" value="1"/>
</dbReference>
<keyword evidence="5" id="KW-0808">Transferase</keyword>
<feature type="region of interest" description="Disordered" evidence="8">
    <location>
        <begin position="1463"/>
        <end position="1559"/>
    </location>
</feature>
<comment type="caution">
    <text evidence="12">The sequence shown here is derived from an EMBL/GenBank/DDBJ whole genome shotgun (WGS) entry which is preliminary data.</text>
</comment>
<dbReference type="Pfam" id="PF01380">
    <property type="entry name" value="SIS"/>
    <property type="match status" value="2"/>
</dbReference>
<dbReference type="InterPro" id="IPR029055">
    <property type="entry name" value="Ntn_hydrolases_N"/>
</dbReference>
<dbReference type="Pfam" id="PF13522">
    <property type="entry name" value="GATase_6"/>
    <property type="match status" value="1"/>
</dbReference>
<evidence type="ECO:0000256" key="5">
    <source>
        <dbReference type="ARBA" id="ARBA00022679"/>
    </source>
</evidence>
<dbReference type="SUPFAM" id="SSF52833">
    <property type="entry name" value="Thioredoxin-like"/>
    <property type="match status" value="1"/>
</dbReference>
<feature type="compositionally biased region" description="Low complexity" evidence="8">
    <location>
        <begin position="1486"/>
        <end position="1503"/>
    </location>
</feature>
<dbReference type="GO" id="GO:0006002">
    <property type="term" value="P:fructose 6-phosphate metabolic process"/>
    <property type="evidence" value="ECO:0007669"/>
    <property type="project" value="TreeGrafter"/>
</dbReference>
<accession>A0A498IGT9</accession>
<dbReference type="CDD" id="cd05009">
    <property type="entry name" value="SIS_GlmS_GlmD_2"/>
    <property type="match status" value="1"/>
</dbReference>
<feature type="compositionally biased region" description="Basic residues" evidence="8">
    <location>
        <begin position="1170"/>
        <end position="1180"/>
    </location>
</feature>
<dbReference type="PANTHER" id="PTHR10937:SF0">
    <property type="entry name" value="GLUTAMINE--FRUCTOSE-6-PHOSPHATE TRANSAMINASE (ISOMERIZING)"/>
    <property type="match status" value="1"/>
</dbReference>
<evidence type="ECO:0000256" key="6">
    <source>
        <dbReference type="ARBA" id="ARBA00022737"/>
    </source>
</evidence>
<dbReference type="InterPro" id="IPR024626">
    <property type="entry name" value="Kri1-like_C"/>
</dbReference>
<organism evidence="12 13">
    <name type="scientific">Malus domestica</name>
    <name type="common">Apple</name>
    <name type="synonym">Pyrus malus</name>
    <dbReference type="NCBI Taxonomy" id="3750"/>
    <lineage>
        <taxon>Eukaryota</taxon>
        <taxon>Viridiplantae</taxon>
        <taxon>Streptophyta</taxon>
        <taxon>Embryophyta</taxon>
        <taxon>Tracheophyta</taxon>
        <taxon>Spermatophyta</taxon>
        <taxon>Magnoliopsida</taxon>
        <taxon>eudicotyledons</taxon>
        <taxon>Gunneridae</taxon>
        <taxon>Pentapetalae</taxon>
        <taxon>rosids</taxon>
        <taxon>fabids</taxon>
        <taxon>Rosales</taxon>
        <taxon>Rosaceae</taxon>
        <taxon>Amygdaloideae</taxon>
        <taxon>Maleae</taxon>
        <taxon>Malus</taxon>
    </lineage>
</organism>
<keyword evidence="7" id="KW-0315">Glutamine amidotransferase</keyword>
<dbReference type="GO" id="GO:0006487">
    <property type="term" value="P:protein N-linked glycosylation"/>
    <property type="evidence" value="ECO:0007669"/>
    <property type="project" value="TreeGrafter"/>
</dbReference>
<evidence type="ECO:0000256" key="7">
    <source>
        <dbReference type="ARBA" id="ARBA00022962"/>
    </source>
</evidence>
<dbReference type="Gene3D" id="3.40.50.10490">
    <property type="entry name" value="Glucose-6-phosphate isomerase like protein, domain 1"/>
    <property type="match status" value="2"/>
</dbReference>
<evidence type="ECO:0000256" key="1">
    <source>
        <dbReference type="ARBA" id="ARBA00001031"/>
    </source>
</evidence>
<dbReference type="Gene3D" id="3.60.20.10">
    <property type="entry name" value="Glutamine Phosphoribosylpyrophosphate, subunit 1, domain 1"/>
    <property type="match status" value="1"/>
</dbReference>
<gene>
    <name evidence="12" type="ORF">DVH24_036927</name>
</gene>
<dbReference type="CDD" id="cd00714">
    <property type="entry name" value="GFAT"/>
    <property type="match status" value="1"/>
</dbReference>
<dbReference type="GO" id="GO:0097367">
    <property type="term" value="F:carbohydrate derivative binding"/>
    <property type="evidence" value="ECO:0007669"/>
    <property type="project" value="InterPro"/>
</dbReference>
<dbReference type="CDD" id="cd05008">
    <property type="entry name" value="SIS_GlmS_GlmD_1"/>
    <property type="match status" value="1"/>
</dbReference>
<feature type="region of interest" description="Disordered" evidence="8">
    <location>
        <begin position="1061"/>
        <end position="1087"/>
    </location>
</feature>
<evidence type="ECO:0000259" key="9">
    <source>
        <dbReference type="PROSITE" id="PS51278"/>
    </source>
</evidence>
<dbReference type="GO" id="GO:0006047">
    <property type="term" value="P:UDP-N-acetylglucosamine metabolic process"/>
    <property type="evidence" value="ECO:0007669"/>
    <property type="project" value="TreeGrafter"/>
</dbReference>
<evidence type="ECO:0000256" key="3">
    <source>
        <dbReference type="ARBA" id="ARBA00012916"/>
    </source>
</evidence>
<dbReference type="PROSITE" id="PS51352">
    <property type="entry name" value="THIOREDOXIN_2"/>
    <property type="match status" value="1"/>
</dbReference>
<dbReference type="InterPro" id="IPR046348">
    <property type="entry name" value="SIS_dom_sf"/>
</dbReference>
<dbReference type="NCBIfam" id="NF001484">
    <property type="entry name" value="PRK00331.1"/>
    <property type="match status" value="1"/>
</dbReference>
<dbReference type="InterPro" id="IPR047084">
    <property type="entry name" value="GFAT_N"/>
</dbReference>
<feature type="compositionally biased region" description="Acidic residues" evidence="8">
    <location>
        <begin position="1125"/>
        <end position="1139"/>
    </location>
</feature>
<evidence type="ECO:0000313" key="13">
    <source>
        <dbReference type="Proteomes" id="UP000290289"/>
    </source>
</evidence>
<dbReference type="CDD" id="cd02947">
    <property type="entry name" value="TRX_family"/>
    <property type="match status" value="1"/>
</dbReference>
<evidence type="ECO:0000313" key="12">
    <source>
        <dbReference type="EMBL" id="RXH82586.1"/>
    </source>
</evidence>
<protein>
    <recommendedName>
        <fullName evidence="3">glutamine--fructose-6-phosphate transaminase (isomerizing)</fullName>
        <ecNumber evidence="3">2.6.1.16</ecNumber>
    </recommendedName>
</protein>
<reference evidence="12 13" key="1">
    <citation type="submission" date="2018-10" db="EMBL/GenBank/DDBJ databases">
        <title>A high-quality apple genome assembly.</title>
        <authorList>
            <person name="Hu J."/>
        </authorList>
    </citation>
    <scope>NUCLEOTIDE SEQUENCE [LARGE SCALE GENOMIC DNA]</scope>
    <source>
        <strain evidence="13">cv. HFTH1</strain>
        <tissue evidence="12">Young leaf</tissue>
    </source>
</reference>
<dbReference type="Pfam" id="PF00085">
    <property type="entry name" value="Thioredoxin"/>
    <property type="match status" value="1"/>
</dbReference>
<dbReference type="Gene3D" id="3.40.30.10">
    <property type="entry name" value="Glutaredoxin"/>
    <property type="match status" value="1"/>
</dbReference>
<dbReference type="EC" id="2.6.1.16" evidence="3"/>
<comment type="pathway">
    <text evidence="2">Nucleotide-sugar biosynthesis; UDP-N-acetyl-alpha-D-glucosamine biosynthesis; alpha-D-glucosamine 6-phosphate from D-fructose 6-phosphate: step 1/1.</text>
</comment>
<feature type="domain" description="SIS" evidence="11">
    <location>
        <begin position="567"/>
        <end position="706"/>
    </location>
</feature>
<name>A0A498IGT9_MALDO</name>
<dbReference type="InterPro" id="IPR035490">
    <property type="entry name" value="GlmS/FrlB_SIS"/>
</dbReference>
<dbReference type="PROSITE" id="PS51278">
    <property type="entry name" value="GATASE_TYPE_2"/>
    <property type="match status" value="1"/>
</dbReference>
<keyword evidence="6" id="KW-0677">Repeat</keyword>
<feature type="domain" description="Thioredoxin" evidence="10">
    <location>
        <begin position="74"/>
        <end position="189"/>
    </location>
</feature>
<feature type="compositionally biased region" description="Acidic residues" evidence="8">
    <location>
        <begin position="1271"/>
        <end position="1288"/>
    </location>
</feature>
<feature type="compositionally biased region" description="Acidic residues" evidence="8">
    <location>
        <begin position="937"/>
        <end position="949"/>
    </location>
</feature>
<dbReference type="Proteomes" id="UP000290289">
    <property type="component" value="Chromosome 12"/>
</dbReference>
<sequence>MALQSAVLSPHSAGASKSLPCAAKYPIICSSSSTASSSSSRSCFLSQRKSAAVEIGLSKKKRGSWKCTVRSNLDTVGPTVNVGQVTEVDKDTFWPIVKAAGDKTVVLDMYTQWCGPCKVMAPKFQDLSKEYLDVVFLKLDCNQENKPLAKELGIRVVPTFKILKDNKVVKEVTGAKFDDLVVAIDANKSQKKEKKRKTKRKREKSEMCGIFAYLNYDVNRERRYILQVLFNGLRRLEYRGYDSAGISIDHSYSFDPNTPQSSPLHPLVFRQEGNIETLVKSVYQEVAETDLNLEESFSHHAGIAHTRWATHGEPAPRNSHPQSSGSGNEFLVVHNGVITNYEALKESLVRHGFTFESETDTEVIPKLAKYVYDKAKEGEGDQTITFSQVVLEVMRHLEGAYALIFKSRHYPNELIACKRGSPLLLGVREFNENASGGSAFHDDNFLSKSGHPKELFLSSDANAVVEHTKKVLVIEDGEVVHLKDGGVSIMKFDKGQHGGLSRVASVQRALSILEMEVEQINKGSYKHYMQKEIHEQPESLTTTMRGRLLRGGSCKAKTVLLGGLKDHLKTIRRSRRIVFIGCGTSYNAALAARPILEELSGIPVTMEIASDLLDRQGPIYREDTAVFVSQSGETADTLSALEYALENGALCVGITNTVGSAIARNTHCGVHINAGAEIGVASTKAYTSQIVVMAMLALAIGGDTISNQARREAIIDGLFELPNKVREVLKLDGMMKDLAQELIAQQSLLVFGRGYNYATSLEGALKVKEVALMHSEGILAGEMKHGPLALVDETLPTLVIATRDACFSKQQSVIQQLHARKGRLIVMCSKGDAASVCPGGTCRVIEVPQLEDCLQPVVNIVPLQLLAYHLTVLRGFNVDQPRNLAKSVTTHDSENDDVPQLKINEDFARRYEHNKKREELQRYEELKKRGLVADPSDASDSEPDFESDDDYAHVANSKKRELEFLDGLLKVKKHDPILKIKDVVLFNSDGAEIIGNNGGGGEGRAKNRRKMYLKDVNAKHLIEDGPELAEEDDKNIGKNSKVYNEEQERIRREFLQAAATEEDDDGEFLIEKNKNAAGDDDGDSVDNDQYEKALDECFPESDENAMFLKKFFKDQLWKEDKDPELKEEDLEVVSEDEMEIERQEEYEHRFQENAGDRIMGHSRQVEGSVRKKVKARKEQRKSKEERMEIARLEREEELRHLKNLKKKENDEKVKKIMEIAGLKEGEVSTFNPKELEKEFDPQEYDRMMKKAFGEKYYQAEDADLEHYSDMDKDDDEIEKPDFDREDELLGLPKGWDTVGSGDGFLAAREKALKRKKENVGDHEEEEEEEEDEDEVEEEGEEEVEEEEEEEVEEEEEDEEEEEEEGKMSEEDKQEKKRKLALLERAKKEMMDEYYKLDYEDTIGDLKTRFKYAKIKPNRYGLTTAEILAMDEKELNQYVSLKKLAPYTEKEWKVPNNKRMEIKQKAKEIFRQGNVGNKKNRKKLRISEAAKGSSLSKGAAGQSSMAAPEHGKEQVGDSNGDKKESRSARRRRLQAARKLPASRLMAYGVVPVKSKKKGKH</sequence>
<evidence type="ECO:0000256" key="4">
    <source>
        <dbReference type="ARBA" id="ARBA00022576"/>
    </source>
</evidence>